<dbReference type="Proteomes" id="UP000249616">
    <property type="component" value="Plasmid unnamed1"/>
</dbReference>
<dbReference type="PANTHER" id="PTHR46943:SF1">
    <property type="entry name" value="PENTRAXIN-RELATED PROTEIN PTX3"/>
    <property type="match status" value="1"/>
</dbReference>
<dbReference type="GO" id="GO:0006955">
    <property type="term" value="P:immune response"/>
    <property type="evidence" value="ECO:0007669"/>
    <property type="project" value="InterPro"/>
</dbReference>
<dbReference type="KEGG" id="scad:DN051_42035"/>
<sequence length="636" mass="68396">MPRYVPRNGERERTGWWDGTAPPPEPAATVSGFCDLTLARTAAGSGPEADAAGRELTGRHLDAALAYAARCTATPQGAALLASTANRTAVRDFLGNGSETAWRPHVLAAVLRTAAEWSRDNRQERLSAELLEWLTGPDATLGQEDEQSLLLMAFHQLPVRLRVGLWHTAVEQDGPETVARHLGAEPIVVQGWTPAVEEKFRNTFIAVLDEYAAPACRPFTRILVTASEANHRRAAVTSVSSGLDEHLAECFDCSDALRDLSQLRERNFGPLLAETLIPWGGFRYFSDRSAQASRARTLRQPAPGPVPEPGHGTRPSRGVLLTGRLRTVRNNPVALGALSAGAALIVLGAWLAVPGTEETGEQVAARPQFSDRRYSGTDGPAASTPGPSPETKRDKTPIRKDPPREKPPGPKPSPRPSQSPPPVRTLAVPGADLRWDFDDGRGRVGGTPGGRFVGDARSSGQREGSMEFGGTGYVQSDGPVIDTARNFTVSAWVRLTSKSTFQTVAGQDGTNVSGFFLQYSADDDRWRLAMGHADSVDEDECDALSLAPPAVGRWQLLTAVFDADDDELLLYVDGSLQEMDEHSPAWSAGGPFSVGRGKWEGAPSDRFRGGIDDVRVYDRALAAWEVAALAKARPNA</sequence>
<geneLocation type="plasmid" evidence="5 6">
    <name>unnamed1</name>
</geneLocation>
<reference evidence="6" key="1">
    <citation type="submission" date="2018-06" db="EMBL/GenBank/DDBJ databases">
        <authorList>
            <person name="Li K."/>
        </authorList>
    </citation>
    <scope>NUCLEOTIDE SEQUENCE [LARGE SCALE GENOMIC DNA]</scope>
    <source>
        <strain evidence="6">ZFG47</strain>
        <plasmid evidence="6">unnamed1</plasmid>
    </source>
</reference>
<dbReference type="SMART" id="SM00560">
    <property type="entry name" value="LamGL"/>
    <property type="match status" value="1"/>
</dbReference>
<dbReference type="InterPro" id="IPR042837">
    <property type="entry name" value="PTX3"/>
</dbReference>
<dbReference type="Gene3D" id="2.60.120.200">
    <property type="match status" value="1"/>
</dbReference>
<evidence type="ECO:0000256" key="1">
    <source>
        <dbReference type="ARBA" id="ARBA00022729"/>
    </source>
</evidence>
<evidence type="ECO:0000259" key="4">
    <source>
        <dbReference type="SMART" id="SM00560"/>
    </source>
</evidence>
<dbReference type="InterPro" id="IPR006558">
    <property type="entry name" value="LamG-like"/>
</dbReference>
<dbReference type="RefSeq" id="WP_053763456.1">
    <property type="nucleotide sequence ID" value="NZ_CP030074.1"/>
</dbReference>
<dbReference type="Pfam" id="PF13385">
    <property type="entry name" value="Laminin_G_3"/>
    <property type="match status" value="1"/>
</dbReference>
<evidence type="ECO:0000313" key="5">
    <source>
        <dbReference type="EMBL" id="AWW43186.1"/>
    </source>
</evidence>
<feature type="compositionally biased region" description="Basic and acidic residues" evidence="3">
    <location>
        <begin position="390"/>
        <end position="408"/>
    </location>
</feature>
<name>A0A2Z4JDP0_9ACTN</name>
<dbReference type="SUPFAM" id="SSF49899">
    <property type="entry name" value="Concanavalin A-like lectins/glucanases"/>
    <property type="match status" value="1"/>
</dbReference>
<keyword evidence="6" id="KW-1185">Reference proteome</keyword>
<evidence type="ECO:0000256" key="2">
    <source>
        <dbReference type="ARBA" id="ARBA00023157"/>
    </source>
</evidence>
<dbReference type="PANTHER" id="PTHR46943">
    <property type="entry name" value="PENTRAXIN-RELATED PROTEIN PTX3"/>
    <property type="match status" value="1"/>
</dbReference>
<organism evidence="5 6">
    <name type="scientific">Streptomyces cadmiisoli</name>
    <dbReference type="NCBI Taxonomy" id="2184053"/>
    <lineage>
        <taxon>Bacteria</taxon>
        <taxon>Bacillati</taxon>
        <taxon>Actinomycetota</taxon>
        <taxon>Actinomycetes</taxon>
        <taxon>Kitasatosporales</taxon>
        <taxon>Streptomycetaceae</taxon>
        <taxon>Streptomyces</taxon>
        <taxon>Streptomyces aurantiacus group</taxon>
    </lineage>
</organism>
<protein>
    <submittedName>
        <fullName evidence="5">LamG domain-containing protein</fullName>
    </submittedName>
</protein>
<feature type="compositionally biased region" description="Gly residues" evidence="3">
    <location>
        <begin position="443"/>
        <end position="452"/>
    </location>
</feature>
<evidence type="ECO:0000256" key="3">
    <source>
        <dbReference type="SAM" id="MobiDB-lite"/>
    </source>
</evidence>
<keyword evidence="1" id="KW-0732">Signal</keyword>
<keyword evidence="5" id="KW-0614">Plasmid</keyword>
<gene>
    <name evidence="5" type="ORF">DN051_42035</name>
</gene>
<evidence type="ECO:0000313" key="6">
    <source>
        <dbReference type="Proteomes" id="UP000249616"/>
    </source>
</evidence>
<feature type="region of interest" description="Disordered" evidence="3">
    <location>
        <begin position="358"/>
        <end position="466"/>
    </location>
</feature>
<feature type="region of interest" description="Disordered" evidence="3">
    <location>
        <begin position="293"/>
        <end position="318"/>
    </location>
</feature>
<proteinExistence type="predicted"/>
<keyword evidence="2" id="KW-1015">Disulfide bond</keyword>
<feature type="region of interest" description="Disordered" evidence="3">
    <location>
        <begin position="1"/>
        <end position="24"/>
    </location>
</feature>
<feature type="domain" description="LamG-like jellyroll fold" evidence="4">
    <location>
        <begin position="485"/>
        <end position="624"/>
    </location>
</feature>
<accession>A0A2Z4JDP0</accession>
<dbReference type="InterPro" id="IPR013320">
    <property type="entry name" value="ConA-like_dom_sf"/>
</dbReference>
<dbReference type="AlphaFoldDB" id="A0A2Z4JDP0"/>
<feature type="compositionally biased region" description="Pro residues" evidence="3">
    <location>
        <begin position="409"/>
        <end position="423"/>
    </location>
</feature>
<dbReference type="EMBL" id="CP030074">
    <property type="protein sequence ID" value="AWW43186.1"/>
    <property type="molecule type" value="Genomic_DNA"/>
</dbReference>
<feature type="compositionally biased region" description="Basic and acidic residues" evidence="3">
    <location>
        <begin position="433"/>
        <end position="442"/>
    </location>
</feature>